<evidence type="ECO:0000313" key="1">
    <source>
        <dbReference type="EMBL" id="QDV87612.1"/>
    </source>
</evidence>
<gene>
    <name evidence="1" type="ORF">TBK1r_66430</name>
</gene>
<protein>
    <submittedName>
        <fullName evidence="1">Uncharacterized protein</fullName>
    </submittedName>
</protein>
<keyword evidence="2" id="KW-1185">Reference proteome</keyword>
<sequence length="50" mass="5609">MGALRAHHSQLGCHGLEQDANSGEEICPRITRMTRIDVPLLLGVGWQRER</sequence>
<name>A0ABX5Y0Y8_9BACT</name>
<accession>A0ABX5Y0Y8</accession>
<evidence type="ECO:0000313" key="2">
    <source>
        <dbReference type="Proteomes" id="UP000318081"/>
    </source>
</evidence>
<proteinExistence type="predicted"/>
<reference evidence="1 2" key="1">
    <citation type="submission" date="2019-02" db="EMBL/GenBank/DDBJ databases">
        <title>Deep-cultivation of Planctomycetes and their phenomic and genomic characterization uncovers novel biology.</title>
        <authorList>
            <person name="Wiegand S."/>
            <person name="Jogler M."/>
            <person name="Boedeker C."/>
            <person name="Pinto D."/>
            <person name="Vollmers J."/>
            <person name="Rivas-Marin E."/>
            <person name="Kohn T."/>
            <person name="Peeters S.H."/>
            <person name="Heuer A."/>
            <person name="Rast P."/>
            <person name="Oberbeckmann S."/>
            <person name="Bunk B."/>
            <person name="Jeske O."/>
            <person name="Meyerdierks A."/>
            <person name="Storesund J.E."/>
            <person name="Kallscheuer N."/>
            <person name="Luecker S."/>
            <person name="Lage O.M."/>
            <person name="Pohl T."/>
            <person name="Merkel B.J."/>
            <person name="Hornburger P."/>
            <person name="Mueller R.-W."/>
            <person name="Bruemmer F."/>
            <person name="Labrenz M."/>
            <person name="Spormann A.M."/>
            <person name="Op den Camp H."/>
            <person name="Overmann J."/>
            <person name="Amann R."/>
            <person name="Jetten M.S.M."/>
            <person name="Mascher T."/>
            <person name="Medema M.H."/>
            <person name="Devos D.P."/>
            <person name="Kaster A.-K."/>
            <person name="Ovreas L."/>
            <person name="Rohde M."/>
            <person name="Galperin M.Y."/>
            <person name="Jogler C."/>
        </authorList>
    </citation>
    <scope>NUCLEOTIDE SEQUENCE [LARGE SCALE GENOMIC DNA]</scope>
    <source>
        <strain evidence="1 2">TBK1r</strain>
    </source>
</reference>
<dbReference type="EMBL" id="CP036432">
    <property type="protein sequence ID" value="QDV87612.1"/>
    <property type="molecule type" value="Genomic_DNA"/>
</dbReference>
<dbReference type="Proteomes" id="UP000318081">
    <property type="component" value="Chromosome"/>
</dbReference>
<organism evidence="1 2">
    <name type="scientific">Stieleria magnilauensis</name>
    <dbReference type="NCBI Taxonomy" id="2527963"/>
    <lineage>
        <taxon>Bacteria</taxon>
        <taxon>Pseudomonadati</taxon>
        <taxon>Planctomycetota</taxon>
        <taxon>Planctomycetia</taxon>
        <taxon>Pirellulales</taxon>
        <taxon>Pirellulaceae</taxon>
        <taxon>Stieleria</taxon>
    </lineage>
</organism>